<dbReference type="Proteomes" id="UP000254131">
    <property type="component" value="Unassembled WGS sequence"/>
</dbReference>
<comment type="subcellular location">
    <subcellularLocation>
        <location evidence="1 6">Cell membrane</location>
        <topology evidence="1 6">Multi-pass membrane protein</topology>
    </subcellularLocation>
</comment>
<dbReference type="InterPro" id="IPR037185">
    <property type="entry name" value="EmrE-like"/>
</dbReference>
<dbReference type="SUPFAM" id="SSF103481">
    <property type="entry name" value="Multidrug resistance efflux transporter EmrE"/>
    <property type="match status" value="1"/>
</dbReference>
<comment type="caution">
    <text evidence="8">The sequence shown here is derived from an EMBL/GenBank/DDBJ whole genome shotgun (WGS) entry which is preliminary data.</text>
</comment>
<dbReference type="GO" id="GO:0022857">
    <property type="term" value="F:transmembrane transporter activity"/>
    <property type="evidence" value="ECO:0007669"/>
    <property type="project" value="InterPro"/>
</dbReference>
<name>A0AAX2M0H2_CAMJU</name>
<evidence type="ECO:0000313" key="9">
    <source>
        <dbReference type="Proteomes" id="UP000254131"/>
    </source>
</evidence>
<evidence type="ECO:0000256" key="6">
    <source>
        <dbReference type="RuleBase" id="RU003942"/>
    </source>
</evidence>
<keyword evidence="5 7" id="KW-0472">Membrane</keyword>
<evidence type="ECO:0000313" key="8">
    <source>
        <dbReference type="EMBL" id="SUW92725.1"/>
    </source>
</evidence>
<dbReference type="Gene3D" id="1.10.3730.20">
    <property type="match status" value="1"/>
</dbReference>
<accession>A0AAX2M0H2</accession>
<feature type="transmembrane region" description="Helical" evidence="7">
    <location>
        <begin position="15"/>
        <end position="36"/>
    </location>
</feature>
<reference evidence="8 9" key="1">
    <citation type="submission" date="2018-06" db="EMBL/GenBank/DDBJ databases">
        <authorList>
            <consortium name="Pathogen Informatics"/>
            <person name="Doyle S."/>
        </authorList>
    </citation>
    <scope>NUCLEOTIDE SEQUENCE [LARGE SCALE GENOMIC DNA]</scope>
    <source>
        <strain evidence="8 9">NCTC13105</strain>
    </source>
</reference>
<evidence type="ECO:0000256" key="2">
    <source>
        <dbReference type="ARBA" id="ARBA00022475"/>
    </source>
</evidence>
<dbReference type="PANTHER" id="PTHR30561">
    <property type="entry name" value="SMR FAMILY PROTON-DEPENDENT DRUG EFFLUX TRANSPORTER SUGE"/>
    <property type="match status" value="1"/>
</dbReference>
<feature type="transmembrane region" description="Helical" evidence="7">
    <location>
        <begin position="72"/>
        <end position="91"/>
    </location>
</feature>
<dbReference type="InterPro" id="IPR045324">
    <property type="entry name" value="Small_multidrug_res"/>
</dbReference>
<evidence type="ECO:0000256" key="3">
    <source>
        <dbReference type="ARBA" id="ARBA00022692"/>
    </source>
</evidence>
<evidence type="ECO:0000256" key="5">
    <source>
        <dbReference type="ARBA" id="ARBA00023136"/>
    </source>
</evidence>
<evidence type="ECO:0000256" key="4">
    <source>
        <dbReference type="ARBA" id="ARBA00022989"/>
    </source>
</evidence>
<feature type="transmembrane region" description="Helical" evidence="7">
    <location>
        <begin position="97"/>
        <end position="116"/>
    </location>
</feature>
<feature type="transmembrane region" description="Helical" evidence="7">
    <location>
        <begin position="42"/>
        <end position="60"/>
    </location>
</feature>
<dbReference type="AlphaFoldDB" id="A0AAX2M0H2"/>
<organism evidence="8 9">
    <name type="scientific">Campylobacter jejuni</name>
    <dbReference type="NCBI Taxonomy" id="197"/>
    <lineage>
        <taxon>Bacteria</taxon>
        <taxon>Pseudomonadati</taxon>
        <taxon>Campylobacterota</taxon>
        <taxon>Epsilonproteobacteria</taxon>
        <taxon>Campylobacterales</taxon>
        <taxon>Campylobacteraceae</taxon>
        <taxon>Campylobacter</taxon>
    </lineage>
</organism>
<sequence>MYVNLRLHVNEKFNINIAWFLIILGGIIECFWVSGLKYSTELWQYILTIIGVCISFTCFLKACERLEVSITYSVFIGIGTIGVVLNEMFIFNEAVSIIKLVLIAILLLSIIALKWVSKEA</sequence>
<dbReference type="InterPro" id="IPR000390">
    <property type="entry name" value="Small_drug/metabolite_transptr"/>
</dbReference>
<gene>
    <name evidence="8" type="primary">ykkC</name>
    <name evidence="8" type="ORF">NCTC13105_01032</name>
</gene>
<dbReference type="EMBL" id="UFVB01000001">
    <property type="protein sequence ID" value="SUW92725.1"/>
    <property type="molecule type" value="Genomic_DNA"/>
</dbReference>
<proteinExistence type="inferred from homology"/>
<evidence type="ECO:0000256" key="7">
    <source>
        <dbReference type="SAM" id="Phobius"/>
    </source>
</evidence>
<keyword evidence="3 6" id="KW-0812">Transmembrane</keyword>
<dbReference type="PANTHER" id="PTHR30561:SF7">
    <property type="entry name" value="GUANIDINIUM EFFLUX SYSTEM SUBUNIT GDNC-RELATED"/>
    <property type="match status" value="1"/>
</dbReference>
<keyword evidence="4 7" id="KW-1133">Transmembrane helix</keyword>
<dbReference type="Pfam" id="PF00893">
    <property type="entry name" value="Multi_Drug_Res"/>
    <property type="match status" value="1"/>
</dbReference>
<comment type="similarity">
    <text evidence="6">Belongs to the drug/metabolite transporter (DMT) superfamily. Small multidrug resistance (SMR) (TC 2.A.7.1) family.</text>
</comment>
<keyword evidence="2" id="KW-1003">Cell membrane</keyword>
<protein>
    <submittedName>
        <fullName evidence="8">Quaternary ammonium compound-resistance protein SugE</fullName>
    </submittedName>
</protein>
<dbReference type="GO" id="GO:0005886">
    <property type="term" value="C:plasma membrane"/>
    <property type="evidence" value="ECO:0007669"/>
    <property type="project" value="UniProtKB-SubCell"/>
</dbReference>
<evidence type="ECO:0000256" key="1">
    <source>
        <dbReference type="ARBA" id="ARBA00004651"/>
    </source>
</evidence>